<organism evidence="2">
    <name type="scientific">Chromera velia CCMP2878</name>
    <dbReference type="NCBI Taxonomy" id="1169474"/>
    <lineage>
        <taxon>Eukaryota</taxon>
        <taxon>Sar</taxon>
        <taxon>Alveolata</taxon>
        <taxon>Colpodellida</taxon>
        <taxon>Chromeraceae</taxon>
        <taxon>Chromera</taxon>
    </lineage>
</organism>
<feature type="compositionally biased region" description="Polar residues" evidence="1">
    <location>
        <begin position="139"/>
        <end position="154"/>
    </location>
</feature>
<feature type="compositionally biased region" description="Low complexity" evidence="1">
    <location>
        <begin position="1"/>
        <end position="14"/>
    </location>
</feature>
<feature type="region of interest" description="Disordered" evidence="1">
    <location>
        <begin position="1"/>
        <end position="30"/>
    </location>
</feature>
<dbReference type="PANTHER" id="PTHR34660">
    <property type="entry name" value="MYB-LIKE PROTEIN X"/>
    <property type="match status" value="1"/>
</dbReference>
<feature type="compositionally biased region" description="Basic and acidic residues" evidence="1">
    <location>
        <begin position="93"/>
        <end position="119"/>
    </location>
</feature>
<name>A0A0G4F3Q3_9ALVE</name>
<reference evidence="2" key="1">
    <citation type="submission" date="2014-11" db="EMBL/GenBank/DDBJ databases">
        <authorList>
            <person name="Otto D Thomas"/>
            <person name="Naeem Raeece"/>
        </authorList>
    </citation>
    <scope>NUCLEOTIDE SEQUENCE</scope>
</reference>
<feature type="compositionally biased region" description="Polar residues" evidence="1">
    <location>
        <begin position="15"/>
        <end position="26"/>
    </location>
</feature>
<feature type="region of interest" description="Disordered" evidence="1">
    <location>
        <begin position="44"/>
        <end position="316"/>
    </location>
</feature>
<protein>
    <submittedName>
        <fullName evidence="2">Uncharacterized protein</fullName>
    </submittedName>
</protein>
<feature type="compositionally biased region" description="Basic and acidic residues" evidence="1">
    <location>
        <begin position="59"/>
        <end position="84"/>
    </location>
</feature>
<sequence length="316" mass="33344">MPTGASPSASPSSPQLQETNPTSPSVLSPPLAKMFAPLAAPAIVGFEEESSKPRKKEKKAKDKTKERDKDKKEKEKDPEKSKEKKERKKKEKKEREKEKSEKGDKESRKHKEKHKDKEKSPKKKGTSHHLVAGQPHPTLPSSFTEASNTPTIPVSSFLPLGDPMSPPSKPSGGLMAQPGSIMSPQTKGTTTTPQSATMPSGSPTPAAVGFSSGFPSIASPVRAQPFAGWQMLVPPGAPPPPPGSQGVMEAGGLPSSSGFVPVPFMSANFGAGGDSGRAHEQGAAGDGGKPGHKSQSSQRNFTHVRDSSFRVDPGQH</sequence>
<dbReference type="EMBL" id="CDMZ01000110">
    <property type="protein sequence ID" value="CEM06847.1"/>
    <property type="molecule type" value="Genomic_DNA"/>
</dbReference>
<gene>
    <name evidence="2" type="ORF">Cvel_2714</name>
</gene>
<evidence type="ECO:0000313" key="2">
    <source>
        <dbReference type="EMBL" id="CEM06847.1"/>
    </source>
</evidence>
<proteinExistence type="predicted"/>
<evidence type="ECO:0000256" key="1">
    <source>
        <dbReference type="SAM" id="MobiDB-lite"/>
    </source>
</evidence>
<accession>A0A0G4F3Q3</accession>
<dbReference type="VEuPathDB" id="CryptoDB:Cvel_2714"/>
<dbReference type="AlphaFoldDB" id="A0A0G4F3Q3"/>
<feature type="compositionally biased region" description="Basic and acidic residues" evidence="1">
    <location>
        <begin position="303"/>
        <end position="316"/>
    </location>
</feature>
<dbReference type="PANTHER" id="PTHR34660:SF9">
    <property type="entry name" value="DNA BINDING PROTEIN"/>
    <property type="match status" value="1"/>
</dbReference>
<feature type="compositionally biased region" description="Polar residues" evidence="1">
    <location>
        <begin position="180"/>
        <end position="203"/>
    </location>
</feature>